<sequence length="152" mass="15646">MKLSVMGLSMMVCSLIGGNAALAAPAIEAGKPSLAACHKAFNNAKASGTLNGQDYVAFKQAHCTDTSARAVAPSEAKTPAAAPAPVVSGDVLFPQRIAPEFSSLSEGKARMKTCLAQYNANKNNGRNGGLKWIQKGGGYYSACNARLKGAAR</sequence>
<dbReference type="EMBL" id="JANIDX010000006">
    <property type="protein sequence ID" value="MCX5620131.1"/>
    <property type="molecule type" value="Genomic_DNA"/>
</dbReference>
<proteinExistence type="predicted"/>
<feature type="signal peptide" evidence="1">
    <location>
        <begin position="1"/>
        <end position="23"/>
    </location>
</feature>
<feature type="chain" id="PRO_5046669140" evidence="1">
    <location>
        <begin position="24"/>
        <end position="152"/>
    </location>
</feature>
<evidence type="ECO:0000313" key="2">
    <source>
        <dbReference type="EMBL" id="MCX5620131.1"/>
    </source>
</evidence>
<protein>
    <submittedName>
        <fullName evidence="2">Uncharacterized protein</fullName>
    </submittedName>
</protein>
<gene>
    <name evidence="2" type="ORF">NQF89_06820</name>
</gene>
<comment type="caution">
    <text evidence="2">The sequence shown here is derived from an EMBL/GenBank/DDBJ whole genome shotgun (WGS) entry which is preliminary data.</text>
</comment>
<dbReference type="Proteomes" id="UP001165575">
    <property type="component" value="Unassembled WGS sequence"/>
</dbReference>
<keyword evidence="3" id="KW-1185">Reference proteome</keyword>
<reference evidence="2 3" key="1">
    <citation type="submission" date="2022-07" db="EMBL/GenBank/DDBJ databases">
        <title>Bombella genomes.</title>
        <authorList>
            <person name="Harer L."/>
            <person name="Styblova S."/>
            <person name="Ehrmann M."/>
        </authorList>
    </citation>
    <scope>NUCLEOTIDE SEQUENCE [LARGE SCALE GENOMIC DNA]</scope>
    <source>
        <strain evidence="2 3">TMW 2.2556</strain>
    </source>
</reference>
<evidence type="ECO:0000313" key="3">
    <source>
        <dbReference type="Proteomes" id="UP001165575"/>
    </source>
</evidence>
<name>A0ABT3WMC1_9PROT</name>
<accession>A0ABT3WMC1</accession>
<organism evidence="2 3">
    <name type="scientific">Bombella pollinis</name>
    <dbReference type="NCBI Taxonomy" id="2967337"/>
    <lineage>
        <taxon>Bacteria</taxon>
        <taxon>Pseudomonadati</taxon>
        <taxon>Pseudomonadota</taxon>
        <taxon>Alphaproteobacteria</taxon>
        <taxon>Acetobacterales</taxon>
        <taxon>Acetobacteraceae</taxon>
        <taxon>Bombella</taxon>
    </lineage>
</organism>
<keyword evidence="1" id="KW-0732">Signal</keyword>
<evidence type="ECO:0000256" key="1">
    <source>
        <dbReference type="SAM" id="SignalP"/>
    </source>
</evidence>
<dbReference type="RefSeq" id="WP_196424782.1">
    <property type="nucleotide sequence ID" value="NZ_JANIDX010000006.1"/>
</dbReference>